<dbReference type="AlphaFoldDB" id="A0A448WU80"/>
<comment type="caution">
    <text evidence="1">The sequence shown here is derived from an EMBL/GenBank/DDBJ whole genome shotgun (WGS) entry which is preliminary data.</text>
</comment>
<dbReference type="EMBL" id="CAAALY010046278">
    <property type="protein sequence ID" value="VEL20400.1"/>
    <property type="molecule type" value="Genomic_DNA"/>
</dbReference>
<proteinExistence type="predicted"/>
<dbReference type="Proteomes" id="UP000784294">
    <property type="component" value="Unassembled WGS sequence"/>
</dbReference>
<accession>A0A448WU80</accession>
<evidence type="ECO:0000313" key="2">
    <source>
        <dbReference type="Proteomes" id="UP000784294"/>
    </source>
</evidence>
<name>A0A448WU80_9PLAT</name>
<organism evidence="1 2">
    <name type="scientific">Protopolystoma xenopodis</name>
    <dbReference type="NCBI Taxonomy" id="117903"/>
    <lineage>
        <taxon>Eukaryota</taxon>
        <taxon>Metazoa</taxon>
        <taxon>Spiralia</taxon>
        <taxon>Lophotrochozoa</taxon>
        <taxon>Platyhelminthes</taxon>
        <taxon>Monogenea</taxon>
        <taxon>Polyopisthocotylea</taxon>
        <taxon>Polystomatidea</taxon>
        <taxon>Polystomatidae</taxon>
        <taxon>Protopolystoma</taxon>
    </lineage>
</organism>
<gene>
    <name evidence="1" type="ORF">PXEA_LOCUS13840</name>
</gene>
<protein>
    <submittedName>
        <fullName evidence="1">Uncharacterized protein</fullName>
    </submittedName>
</protein>
<sequence>MQEAVNLAGDLASWRTEAFDTWSRACLAGLSDATVDAASTLSTASKSSQRGGLGDGRGYLAGTLTASPTRHNSAALAFDPHGRLLHLDTSCGDGGSGGTSSPGTGKLQVGFPEGLLRLSRQVRLLTSLGYRVPAQLLHTADQAEGLFRYAIVLKQVRLFFGQTLNR</sequence>
<keyword evidence="2" id="KW-1185">Reference proteome</keyword>
<dbReference type="OrthoDB" id="10252139at2759"/>
<reference evidence="1" key="1">
    <citation type="submission" date="2018-11" db="EMBL/GenBank/DDBJ databases">
        <authorList>
            <consortium name="Pathogen Informatics"/>
        </authorList>
    </citation>
    <scope>NUCLEOTIDE SEQUENCE</scope>
</reference>
<evidence type="ECO:0000313" key="1">
    <source>
        <dbReference type="EMBL" id="VEL20400.1"/>
    </source>
</evidence>